<dbReference type="VEuPathDB" id="FungiDB:BD410DRAFT_760973"/>
<keyword evidence="3" id="KW-0906">Nuclear pore complex</keyword>
<evidence type="ECO:0000256" key="2">
    <source>
        <dbReference type="ARBA" id="ARBA00022448"/>
    </source>
</evidence>
<organism evidence="8 9">
    <name type="scientific">Rickenella mellea</name>
    <dbReference type="NCBI Taxonomy" id="50990"/>
    <lineage>
        <taxon>Eukaryota</taxon>
        <taxon>Fungi</taxon>
        <taxon>Dikarya</taxon>
        <taxon>Basidiomycota</taxon>
        <taxon>Agaricomycotina</taxon>
        <taxon>Agaricomycetes</taxon>
        <taxon>Hymenochaetales</taxon>
        <taxon>Rickenellaceae</taxon>
        <taxon>Rickenella</taxon>
    </lineage>
</organism>
<evidence type="ECO:0000256" key="4">
    <source>
        <dbReference type="ARBA" id="ARBA00023242"/>
    </source>
</evidence>
<dbReference type="Gene3D" id="1.20.5.170">
    <property type="match status" value="1"/>
</dbReference>
<dbReference type="AlphaFoldDB" id="A0A4Y7QKQ8"/>
<feature type="compositionally biased region" description="Low complexity" evidence="6">
    <location>
        <begin position="98"/>
        <end position="110"/>
    </location>
</feature>
<feature type="compositionally biased region" description="Low complexity" evidence="6">
    <location>
        <begin position="14"/>
        <end position="26"/>
    </location>
</feature>
<dbReference type="InterPro" id="IPR025712">
    <property type="entry name" value="Nup54_alpha-helical_dom"/>
</dbReference>
<evidence type="ECO:0000259" key="7">
    <source>
        <dbReference type="Pfam" id="PF13874"/>
    </source>
</evidence>
<proteinExistence type="predicted"/>
<keyword evidence="4" id="KW-0539">Nucleus</keyword>
<evidence type="ECO:0000256" key="3">
    <source>
        <dbReference type="ARBA" id="ARBA00023132"/>
    </source>
</evidence>
<feature type="compositionally biased region" description="Polar residues" evidence="6">
    <location>
        <begin position="279"/>
        <end position="289"/>
    </location>
</feature>
<keyword evidence="2" id="KW-0813">Transport</keyword>
<evidence type="ECO:0000256" key="5">
    <source>
        <dbReference type="SAM" id="Coils"/>
    </source>
</evidence>
<dbReference type="GO" id="GO:0006999">
    <property type="term" value="P:nuclear pore organization"/>
    <property type="evidence" value="ECO:0007669"/>
    <property type="project" value="TreeGrafter"/>
</dbReference>
<feature type="coiled-coil region" evidence="5">
    <location>
        <begin position="379"/>
        <end position="406"/>
    </location>
</feature>
<dbReference type="Pfam" id="PF13634">
    <property type="entry name" value="Nucleoporin_FG"/>
    <property type="match status" value="2"/>
</dbReference>
<feature type="compositionally biased region" description="Low complexity" evidence="6">
    <location>
        <begin position="177"/>
        <end position="188"/>
    </location>
</feature>
<evidence type="ECO:0000256" key="6">
    <source>
        <dbReference type="SAM" id="MobiDB-lite"/>
    </source>
</evidence>
<feature type="region of interest" description="Disordered" evidence="6">
    <location>
        <begin position="553"/>
        <end position="575"/>
    </location>
</feature>
<dbReference type="PANTHER" id="PTHR13000:SF0">
    <property type="entry name" value="NUCLEOPORIN P54"/>
    <property type="match status" value="1"/>
</dbReference>
<name>A0A4Y7QKQ8_9AGAM</name>
<dbReference type="InterPro" id="IPR025574">
    <property type="entry name" value="Nucleoporin_FG_rpt"/>
</dbReference>
<feature type="compositionally biased region" description="Gly residues" evidence="6">
    <location>
        <begin position="111"/>
        <end position="142"/>
    </location>
</feature>
<dbReference type="GO" id="GO:0017056">
    <property type="term" value="F:structural constituent of nuclear pore"/>
    <property type="evidence" value="ECO:0007669"/>
    <property type="project" value="TreeGrafter"/>
</dbReference>
<sequence>MSLFASSSSAFKPSGNTFGSFGSSTNQQQPASTGTGLFGSFGGSTNQQQQPQNAQPSGGSLFGGQQQQNNPNPLFGGGNVNQPAPALGGSLFGGGNAQQQQQQQPATGTSLFGGGAGGTTGGNLFGGAQPAGGTGTTTGGTLFGASGSNAPQNPAPTGSLFGMTASGTTSPTGSLFGGQNQQAGATNQPSLFGSFGQNAQNQNQQQQPQPTGLFGQSQQQQPQQQQPSSLFGSTINTSAGSGLFGGGLSNTQLGGSTLGASKLSTSALGGPSAGGSMFGSRSTAGVSPTQQQGDGAQAQFQTLVQRIEGIAQAWDSSSPQSRFQHYFYNLVEPSQLQRYVRPQNATNEALWQKAVRENPDPSCYVPALAVGFDDLQQRVEAQRQLSTAHQEKIKELKTRISALSDAHSLTNTPRLSRAISAQTQLVQRLTRLCQHLHLLIPSVRSSAIRPEEEALRDALESLEDEVRKPGVAGRLKGKLNELWAMIGALEAAREKDGKGGDGNVEWAVVDPEGLQRIAHILAEQQAGMAHLTKIVQGQVSDLDVILGKSSREKETDAFSSSQAHQALLASTNRGT</sequence>
<dbReference type="Pfam" id="PF13874">
    <property type="entry name" value="Nup54"/>
    <property type="match status" value="1"/>
</dbReference>
<evidence type="ECO:0000256" key="1">
    <source>
        <dbReference type="ARBA" id="ARBA00004567"/>
    </source>
</evidence>
<dbReference type="STRING" id="50990.A0A4Y7QKQ8"/>
<feature type="compositionally biased region" description="Low complexity" evidence="6">
    <location>
        <begin position="43"/>
        <end position="74"/>
    </location>
</feature>
<dbReference type="PANTHER" id="PTHR13000">
    <property type="entry name" value="NUCLEOPORIN P54"/>
    <property type="match status" value="1"/>
</dbReference>
<comment type="subcellular location">
    <subcellularLocation>
        <location evidence="1">Nucleus</location>
        <location evidence="1">Nuclear pore complex</location>
    </subcellularLocation>
</comment>
<feature type="region of interest" description="Disordered" evidence="6">
    <location>
        <begin position="1"/>
        <end position="236"/>
    </location>
</feature>
<dbReference type="GO" id="GO:0036228">
    <property type="term" value="P:protein localization to nuclear inner membrane"/>
    <property type="evidence" value="ECO:0007669"/>
    <property type="project" value="TreeGrafter"/>
</dbReference>
<gene>
    <name evidence="8" type="ORF">BD410DRAFT_760973</name>
</gene>
<keyword evidence="3" id="KW-0509">mRNA transport</keyword>
<evidence type="ECO:0000313" key="8">
    <source>
        <dbReference type="EMBL" id="TDL27801.1"/>
    </source>
</evidence>
<feature type="compositionally biased region" description="Low complexity" evidence="6">
    <location>
        <begin position="197"/>
        <end position="229"/>
    </location>
</feature>
<feature type="compositionally biased region" description="Polar residues" evidence="6">
    <location>
        <begin position="1"/>
        <end position="11"/>
    </location>
</feature>
<dbReference type="GO" id="GO:0006607">
    <property type="term" value="P:NLS-bearing protein import into nucleus"/>
    <property type="evidence" value="ECO:0007669"/>
    <property type="project" value="TreeGrafter"/>
</dbReference>
<accession>A0A4Y7QKQ8</accession>
<keyword evidence="3" id="KW-0653">Protein transport</keyword>
<dbReference type="OrthoDB" id="6162375at2759"/>
<feature type="compositionally biased region" description="Low complexity" evidence="6">
    <location>
        <begin position="557"/>
        <end position="575"/>
    </location>
</feature>
<keyword evidence="3" id="KW-0811">Translocation</keyword>
<feature type="region of interest" description="Disordered" evidence="6">
    <location>
        <begin position="266"/>
        <end position="296"/>
    </location>
</feature>
<dbReference type="Proteomes" id="UP000294933">
    <property type="component" value="Unassembled WGS sequence"/>
</dbReference>
<dbReference type="EMBL" id="ML170158">
    <property type="protein sequence ID" value="TDL27801.1"/>
    <property type="molecule type" value="Genomic_DNA"/>
</dbReference>
<reference evidence="8 9" key="1">
    <citation type="submission" date="2018-06" db="EMBL/GenBank/DDBJ databases">
        <title>A transcriptomic atlas of mushroom development highlights an independent origin of complex multicellularity.</title>
        <authorList>
            <consortium name="DOE Joint Genome Institute"/>
            <person name="Krizsan K."/>
            <person name="Almasi E."/>
            <person name="Merenyi Z."/>
            <person name="Sahu N."/>
            <person name="Viragh M."/>
            <person name="Koszo T."/>
            <person name="Mondo S."/>
            <person name="Kiss B."/>
            <person name="Balint B."/>
            <person name="Kues U."/>
            <person name="Barry K."/>
            <person name="Hegedus J.C."/>
            <person name="Henrissat B."/>
            <person name="Johnson J."/>
            <person name="Lipzen A."/>
            <person name="Ohm R."/>
            <person name="Nagy I."/>
            <person name="Pangilinan J."/>
            <person name="Yan J."/>
            <person name="Xiong Y."/>
            <person name="Grigoriev I.V."/>
            <person name="Hibbett D.S."/>
            <person name="Nagy L.G."/>
        </authorList>
    </citation>
    <scope>NUCLEOTIDE SEQUENCE [LARGE SCALE GENOMIC DNA]</scope>
    <source>
        <strain evidence="8 9">SZMC22713</strain>
    </source>
</reference>
<evidence type="ECO:0000313" key="9">
    <source>
        <dbReference type="Proteomes" id="UP000294933"/>
    </source>
</evidence>
<keyword evidence="9" id="KW-1185">Reference proteome</keyword>
<protein>
    <recommendedName>
        <fullName evidence="7">Nucleoporin Nup54 alpha-helical domain-containing protein</fullName>
    </recommendedName>
</protein>
<feature type="domain" description="Nucleoporin Nup54 alpha-helical" evidence="7">
    <location>
        <begin position="344"/>
        <end position="485"/>
    </location>
</feature>
<keyword evidence="5" id="KW-0175">Coiled coil</keyword>
<dbReference type="GO" id="GO:0044613">
    <property type="term" value="C:nuclear pore central transport channel"/>
    <property type="evidence" value="ECO:0007669"/>
    <property type="project" value="TreeGrafter"/>
</dbReference>
<dbReference type="InterPro" id="IPR024864">
    <property type="entry name" value="Nup54/Nup57/Nup44"/>
</dbReference>